<evidence type="ECO:0000256" key="2">
    <source>
        <dbReference type="ARBA" id="ARBA00022448"/>
    </source>
</evidence>
<name>A0ABS1C1W3_9BACT</name>
<keyword evidence="2 8" id="KW-0813">Transport</keyword>
<sequence length="802" mass="90100">MLQYIPNIKALVVLITLVSLANIAWSQQAEKASISGKINATSGEALVGVSVVLKGTTYGSVTDSKGRFEINNLLPGNYTLQISFVGFEIQEKVIQLKPAQKAELNISLRDKTYEMQGVEIVGKSETRQINEQPYAVTAISVKELQNSSQDAKEVLNRVSGVRVLEEGGLGSRLNFSLNGFSGDQVKFFLDGLPMDNFGSSLSMSDIPVNSIDRIEVYKGVVPVWLGTDALGGAVNIITNKKANFLDASYSIGSFNTHRISLNGAHTHDSSGFTVRGNANYNYSDNNYKIWVPINDRLGNVIDSAETERFHDRYRSGLVKMEAGWVNRKFADNLLFGIMAAANDKQIQTGATMNNVYGGVTRTSQSIVPTFKFSKDDLFIKGLNLSLFTAYNRTKSEIADTLAGVKYNWLGERFSYNSNLGEIGNKVMLATFTDDDFNSQLNAGYAISSTVSLALNYAYSYFYRTIFDVKDPDKRENRYPKSLTKQQLGFAVKFDPSAQWSTTVFAKYYALQTKSSKEVDFGNEQRRIEATRSEKENLGYGLASTYFVLPNLQVKASYEHAYRMPWPDEIFGDGLAILPSPDLGPEQSDNLNVGAAYEFKLGQENRFNLESSFIYREASDMIHRPGTSKPQNPFLNLADARTLGVEGSFKYNWREFLNVGGSITYQHITDEADSVYNESFTATGWQKNWQKGYRLPNTPYLFGNATVGFTAKNLLTPESVWKLNYYFNFSEQYFLGWTKLDNPDPQYLIPRQFSHNLELACSLKNGKYNVAAECRNFLDARLYDKYFLQKPGRAFYLKLRYVL</sequence>
<organism evidence="10 11">
    <name type="scientific">Adhaeribacter terrigena</name>
    <dbReference type="NCBI Taxonomy" id="2793070"/>
    <lineage>
        <taxon>Bacteria</taxon>
        <taxon>Pseudomonadati</taxon>
        <taxon>Bacteroidota</taxon>
        <taxon>Cytophagia</taxon>
        <taxon>Cytophagales</taxon>
        <taxon>Hymenobacteraceae</taxon>
        <taxon>Adhaeribacter</taxon>
    </lineage>
</organism>
<keyword evidence="6 8" id="KW-0472">Membrane</keyword>
<dbReference type="Pfam" id="PF07715">
    <property type="entry name" value="Plug"/>
    <property type="match status" value="1"/>
</dbReference>
<dbReference type="InterPro" id="IPR039426">
    <property type="entry name" value="TonB-dep_rcpt-like"/>
</dbReference>
<comment type="subcellular location">
    <subcellularLocation>
        <location evidence="1 8">Cell outer membrane</location>
        <topology evidence="1 8">Multi-pass membrane protein</topology>
    </subcellularLocation>
</comment>
<dbReference type="PANTHER" id="PTHR30069:SF29">
    <property type="entry name" value="HEMOGLOBIN AND HEMOGLOBIN-HAPTOGLOBIN-BINDING PROTEIN 1-RELATED"/>
    <property type="match status" value="1"/>
</dbReference>
<keyword evidence="3 8" id="KW-1134">Transmembrane beta strand</keyword>
<evidence type="ECO:0000256" key="6">
    <source>
        <dbReference type="ARBA" id="ARBA00023136"/>
    </source>
</evidence>
<evidence type="ECO:0000256" key="3">
    <source>
        <dbReference type="ARBA" id="ARBA00022452"/>
    </source>
</evidence>
<evidence type="ECO:0000256" key="5">
    <source>
        <dbReference type="ARBA" id="ARBA00022729"/>
    </source>
</evidence>
<evidence type="ECO:0000256" key="1">
    <source>
        <dbReference type="ARBA" id="ARBA00004571"/>
    </source>
</evidence>
<accession>A0ABS1C1W3</accession>
<keyword evidence="4 8" id="KW-0812">Transmembrane</keyword>
<dbReference type="Pfam" id="PF13715">
    <property type="entry name" value="CarbopepD_reg_2"/>
    <property type="match status" value="1"/>
</dbReference>
<feature type="domain" description="TonB-dependent receptor plug" evidence="9">
    <location>
        <begin position="130"/>
        <end position="233"/>
    </location>
</feature>
<dbReference type="InterPro" id="IPR012910">
    <property type="entry name" value="Plug_dom"/>
</dbReference>
<proteinExistence type="inferred from homology"/>
<keyword evidence="7 8" id="KW-0998">Cell outer membrane</keyword>
<dbReference type="PANTHER" id="PTHR30069">
    <property type="entry name" value="TONB-DEPENDENT OUTER MEMBRANE RECEPTOR"/>
    <property type="match status" value="1"/>
</dbReference>
<dbReference type="EMBL" id="JAEHFX010000004">
    <property type="protein sequence ID" value="MBK0403375.1"/>
    <property type="molecule type" value="Genomic_DNA"/>
</dbReference>
<dbReference type="RefSeq" id="WP_200506122.1">
    <property type="nucleotide sequence ID" value="NZ_JAEHFX010000004.1"/>
</dbReference>
<dbReference type="Gene3D" id="2.40.170.20">
    <property type="entry name" value="TonB-dependent receptor, beta-barrel domain"/>
    <property type="match status" value="1"/>
</dbReference>
<comment type="similarity">
    <text evidence="8">Belongs to the TonB-dependent receptor family.</text>
</comment>
<reference evidence="10 11" key="1">
    <citation type="submission" date="2020-12" db="EMBL/GenBank/DDBJ databases">
        <title>Bacterial novel species Adhaeribacter sp. BT258 isolated from soil.</title>
        <authorList>
            <person name="Jung H.-Y."/>
        </authorList>
    </citation>
    <scope>NUCLEOTIDE SEQUENCE [LARGE SCALE GENOMIC DNA]</scope>
    <source>
        <strain evidence="10 11">BT258</strain>
    </source>
</reference>
<protein>
    <submittedName>
        <fullName evidence="10">TonB-dependent receptor</fullName>
    </submittedName>
</protein>
<dbReference type="Proteomes" id="UP000644147">
    <property type="component" value="Unassembled WGS sequence"/>
</dbReference>
<gene>
    <name evidence="10" type="ORF">I5M27_10285</name>
</gene>
<dbReference type="InterPro" id="IPR008969">
    <property type="entry name" value="CarboxyPept-like_regulatory"/>
</dbReference>
<dbReference type="PROSITE" id="PS52016">
    <property type="entry name" value="TONB_DEPENDENT_REC_3"/>
    <property type="match status" value="1"/>
</dbReference>
<dbReference type="InterPro" id="IPR036942">
    <property type="entry name" value="Beta-barrel_TonB_sf"/>
</dbReference>
<keyword evidence="10" id="KW-0675">Receptor</keyword>
<evidence type="ECO:0000259" key="9">
    <source>
        <dbReference type="Pfam" id="PF07715"/>
    </source>
</evidence>
<dbReference type="SUPFAM" id="SSF49464">
    <property type="entry name" value="Carboxypeptidase regulatory domain-like"/>
    <property type="match status" value="1"/>
</dbReference>
<dbReference type="Gene3D" id="2.170.130.10">
    <property type="entry name" value="TonB-dependent receptor, plug domain"/>
    <property type="match status" value="1"/>
</dbReference>
<keyword evidence="5" id="KW-0732">Signal</keyword>
<dbReference type="Gene3D" id="2.60.40.1120">
    <property type="entry name" value="Carboxypeptidase-like, regulatory domain"/>
    <property type="match status" value="1"/>
</dbReference>
<keyword evidence="11" id="KW-1185">Reference proteome</keyword>
<comment type="caution">
    <text evidence="10">The sequence shown here is derived from an EMBL/GenBank/DDBJ whole genome shotgun (WGS) entry which is preliminary data.</text>
</comment>
<evidence type="ECO:0000313" key="10">
    <source>
        <dbReference type="EMBL" id="MBK0403375.1"/>
    </source>
</evidence>
<dbReference type="InterPro" id="IPR037066">
    <property type="entry name" value="Plug_dom_sf"/>
</dbReference>
<dbReference type="SUPFAM" id="SSF56935">
    <property type="entry name" value="Porins"/>
    <property type="match status" value="1"/>
</dbReference>
<evidence type="ECO:0000256" key="8">
    <source>
        <dbReference type="PROSITE-ProRule" id="PRU01360"/>
    </source>
</evidence>
<evidence type="ECO:0000313" key="11">
    <source>
        <dbReference type="Proteomes" id="UP000644147"/>
    </source>
</evidence>
<evidence type="ECO:0000256" key="7">
    <source>
        <dbReference type="ARBA" id="ARBA00023237"/>
    </source>
</evidence>
<evidence type="ECO:0000256" key="4">
    <source>
        <dbReference type="ARBA" id="ARBA00022692"/>
    </source>
</evidence>